<evidence type="ECO:0000313" key="1">
    <source>
        <dbReference type="EMBL" id="QOX65731.1"/>
    </source>
</evidence>
<proteinExistence type="predicted"/>
<keyword evidence="2" id="KW-1185">Reference proteome</keyword>
<organism evidence="1 2">
    <name type="scientific">Anoxybacterium hadale</name>
    <dbReference type="NCBI Taxonomy" id="3408580"/>
    <lineage>
        <taxon>Bacteria</taxon>
        <taxon>Bacillati</taxon>
        <taxon>Bacillota</taxon>
        <taxon>Clostridia</taxon>
        <taxon>Peptostreptococcales</taxon>
        <taxon>Anaerovoracaceae</taxon>
        <taxon>Anoxybacterium</taxon>
    </lineage>
</organism>
<dbReference type="Proteomes" id="UP000594014">
    <property type="component" value="Chromosome"/>
</dbReference>
<accession>A0ACD1AHX8</accession>
<reference evidence="1" key="1">
    <citation type="submission" date="2019-08" db="EMBL/GenBank/DDBJ databases">
        <title>Genome sequence of Clostridiales bacterium MT110.</title>
        <authorList>
            <person name="Cao J."/>
        </authorList>
    </citation>
    <scope>NUCLEOTIDE SEQUENCE</scope>
    <source>
        <strain evidence="1">MT110</strain>
    </source>
</reference>
<name>A0ACD1AHX8_9FIRM</name>
<gene>
    <name evidence="1" type="ORF">FRZ06_21460</name>
</gene>
<dbReference type="EMBL" id="CP042469">
    <property type="protein sequence ID" value="QOX65731.1"/>
    <property type="molecule type" value="Genomic_DNA"/>
</dbReference>
<evidence type="ECO:0000313" key="2">
    <source>
        <dbReference type="Proteomes" id="UP000594014"/>
    </source>
</evidence>
<sequence length="433" mass="49658">MYNVLVFFSFLQSVIGFTLLSSSVMRFREPVKNRVVTGLFVMLCGISLLCYQLFRHGFDSVDSFAIFVILMIELSWFLICSDDNFFVSLFSFLTFVNIYVSISYISDILAMHSEGSAFVFERIVIRLVIYLVILPFLFKFVRLRFRRLVDALDKEWRAAALVPSMFLIMQIMVLYYPAPYWYWNNDNWFRFIIITVYLLFLAVYYLLYIQANAIVEKYALEKRQLLMAQQEKLWESELARQKATAALVFQQRHDMHHHNAVIMGMLQSGDTDELKTYMKSFDAALDAHNANSFCSNPIANSIFNVYARRAEAEGIKTVFRASIPESIGIDNIDLTCVLGNTLENALEGCLRLAKEVEKEISVTAKFIDNRLRLQVENTCLTDIVFNDELPTTQKQGGGTGTKSILYTAERYDGTAGFSVSDGKFITQIVLNAN</sequence>
<protein>
    <submittedName>
        <fullName evidence="1">GHKL domain-containing protein</fullName>
    </submittedName>
</protein>